<dbReference type="RefSeq" id="WP_011091077.1">
    <property type="nucleotide sequence ID" value="NC_024997.1"/>
</dbReference>
<dbReference type="EMBL" id="AB715422">
    <property type="protein sequence ID" value="BAP75897.1"/>
    <property type="molecule type" value="Genomic_DNA"/>
</dbReference>
<geneLocation type="plasmid" evidence="2">
    <name>pACM1</name>
</geneLocation>
<feature type="transmembrane region" description="Helical" evidence="1">
    <location>
        <begin position="20"/>
        <end position="39"/>
    </location>
</feature>
<evidence type="ECO:0000313" key="2">
    <source>
        <dbReference type="EMBL" id="AIM47877.1"/>
    </source>
</evidence>
<reference evidence="2" key="2">
    <citation type="journal article" date="1999" name="Plasmid">
        <title>The cassettes and 3' conserved segment of an integron from Klebsiella oxytoca plasmid pACM1.</title>
        <authorList>
            <person name="Preston K.E."/>
            <person name="Radomski C.C."/>
            <person name="Venezia R.A."/>
        </authorList>
    </citation>
    <scope>NUCLEOTIDE SEQUENCE</scope>
    <source>
        <strain evidence="2">ATCC 51983</strain>
        <plasmid evidence="2">pACM1</plasmid>
    </source>
</reference>
<reference evidence="2" key="1">
    <citation type="journal article" date="1997" name="Plasmid">
        <title>The resistance and integrase genes of pACM1, a conjugative multiple-resistance plasmid, from Klebsiella oxytoca.</title>
        <authorList>
            <person name="Preston K.E."/>
            <person name="Kacica M.A."/>
            <person name="Limberger R.J."/>
            <person name="Archinal W.A."/>
            <person name="Venezia R.A."/>
        </authorList>
    </citation>
    <scope>NUCLEOTIDE SEQUENCE</scope>
    <source>
        <strain evidence="2">ATCC 51983</strain>
        <plasmid evidence="2">pACM1</plasmid>
    </source>
</reference>
<organism evidence="2">
    <name type="scientific">Klebsiella oxytoca</name>
    <dbReference type="NCBI Taxonomy" id="571"/>
    <lineage>
        <taxon>Bacteria</taxon>
        <taxon>Pseudomonadati</taxon>
        <taxon>Pseudomonadota</taxon>
        <taxon>Gammaproteobacteria</taxon>
        <taxon>Enterobacterales</taxon>
        <taxon>Enterobacteriaceae</taxon>
        <taxon>Klebsiella/Raoultella group</taxon>
        <taxon>Klebsiella</taxon>
    </lineage>
</organism>
<gene>
    <name evidence="2" type="primary">traQ</name>
</gene>
<reference evidence="2" key="5">
    <citation type="journal article" date="2004" name="Plasmid">
        <title>The SHV-5 extended-spectrum beta-lactamase gene of pACM1 is located on the remnant of a compound transposon.</title>
        <authorList>
            <person name="Preston K.E."/>
            <person name="Venezia R.A."/>
            <person name="Stellrecht K.A."/>
        </authorList>
    </citation>
    <scope>NUCLEOTIDE SEQUENCE</scope>
    <source>
        <strain evidence="2">ATCC 51983</strain>
        <plasmid evidence="2">pACM1</plasmid>
    </source>
</reference>
<reference evidence="3" key="6">
    <citation type="journal article" date="2013" name="Diagn. Microbiol. Infect. Dis.">
        <title>A novel metallo-beta-lactamase, IMP-34, in Klebsiella isolates with decreased resistance to imipenem.</title>
        <authorList>
            <person name="Shigemoto N."/>
            <person name="Kayama S."/>
            <person name="Kuwahara R."/>
            <person name="Hisatsune J."/>
            <person name="Kato F."/>
            <person name="Nishio H."/>
            <person name="Yamasaki K."/>
            <person name="Wada Y."/>
            <person name="Sueda T."/>
            <person name="Ohge H."/>
            <person name="Sugai M."/>
        </authorList>
    </citation>
    <scope>NUCLEOTIDE SEQUENCE</scope>
    <source>
        <strain evidence="3">MS5279</strain>
        <plasmid evidence="3">pKOI-34</plasmid>
    </source>
</reference>
<proteinExistence type="predicted"/>
<geneLocation type="plasmid" evidence="3">
    <name>pKOI-34</name>
</geneLocation>
<accession>A0A088FNN8</accession>
<name>A0A088FNN8_KLEOX</name>
<dbReference type="EMBL" id="KJ541681">
    <property type="protein sequence ID" value="AIM47877.1"/>
    <property type="molecule type" value="Genomic_DNA"/>
</dbReference>
<dbReference type="NCBIfam" id="NF033883">
    <property type="entry name" value="conj_TraQ_IncI1"/>
    <property type="match status" value="1"/>
</dbReference>
<dbReference type="InterPro" id="IPR048039">
    <property type="entry name" value="TraQ-like"/>
</dbReference>
<reference evidence="2" key="4">
    <citation type="journal article" date="2002" name="Plasmid">
        <title>Chromosomal sequences from Klebsiella pneumoniae flank the SHV-5 extended-spectrum beta-lactamase gene in pACM1.</title>
        <authorList>
            <person name="Preston K.E."/>
            <person name="Venezia R.A."/>
        </authorList>
    </citation>
    <scope>NUCLEOTIDE SEQUENCE</scope>
    <source>
        <strain evidence="2">ATCC 51983</strain>
        <plasmid evidence="2">pACM1</plasmid>
    </source>
</reference>
<feature type="transmembrane region" description="Helical" evidence="1">
    <location>
        <begin position="51"/>
        <end position="70"/>
    </location>
</feature>
<dbReference type="GeneID" id="83649106"/>
<keyword evidence="1" id="KW-1133">Transmembrane helix</keyword>
<keyword evidence="2" id="KW-0614">Plasmid</keyword>
<feature type="transmembrane region" description="Helical" evidence="1">
    <location>
        <begin position="99"/>
        <end position="122"/>
    </location>
</feature>
<dbReference type="GeneID" id="97918239"/>
<evidence type="ECO:0000256" key="1">
    <source>
        <dbReference type="SAM" id="Phobius"/>
    </source>
</evidence>
<dbReference type="AlphaFoldDB" id="A0A088FNN8"/>
<protein>
    <submittedName>
        <fullName evidence="2">Putative plasmid transfer protein</fullName>
    </submittedName>
    <submittedName>
        <fullName evidence="3">TraQ</fullName>
    </submittedName>
</protein>
<keyword evidence="1" id="KW-0812">Transmembrane</keyword>
<reference evidence="2" key="7">
    <citation type="journal article" date="2014" name="Plasmid">
        <title>The complete nucleotide sequence of the multi-drug resistance-encoding IncL/M plasmid pACM1.</title>
        <authorList>
            <person name="Preston K.E."/>
            <person name="Hitchcock S.A."/>
            <person name="Aziz A.Y."/>
            <person name="Tine J.A."/>
        </authorList>
    </citation>
    <scope>NUCLEOTIDE SEQUENCE</scope>
    <source>
        <strain evidence="2">ATCC 51983</strain>
        <plasmid evidence="2">pACM1</plasmid>
    </source>
</reference>
<evidence type="ECO:0000313" key="3">
    <source>
        <dbReference type="EMBL" id="BAP75897.1"/>
    </source>
</evidence>
<sequence>MDLESVLIQVANGGQEPLTRLIIGVAAVVGIIGVIGYLMSLRKQARHSTKGVEVGRIFAGIIFCVCLITLKAQMNSGGATLGFGDVSFGPVSYASESTFGMGAAAVNAVLGIVRILGAYFFYRGIKGLKDSYLEGHTELSASGTRGASIVKIVCGLLLMFDTQTLDALQSTLNIHW</sequence>
<keyword evidence="1" id="KW-0472">Membrane</keyword>
<reference evidence="2" key="3">
    <citation type="journal article" date="2000" name="Plasmid">
        <title>Nucleotide sequence of a 7-kb fragment of pACM1 encoding an IncM DNA primase and other putative proteins associated with conjugation.</title>
        <authorList>
            <person name="Preston K.E."/>
            <person name="Radomski C.C."/>
            <person name="Venezia R.A."/>
        </authorList>
    </citation>
    <scope>NUCLEOTIDE SEQUENCE</scope>
    <source>
        <strain evidence="2">ATCC 51983</strain>
        <plasmid evidence="2">pACM1</plasmid>
    </source>
</reference>